<feature type="compositionally biased region" description="Low complexity" evidence="1">
    <location>
        <begin position="294"/>
        <end position="308"/>
    </location>
</feature>
<keyword evidence="3" id="KW-1185">Reference proteome</keyword>
<feature type="compositionally biased region" description="Basic and acidic residues" evidence="1">
    <location>
        <begin position="236"/>
        <end position="288"/>
    </location>
</feature>
<name>A0ABX7U2T0_STRCY</name>
<gene>
    <name evidence="2" type="ORF">S1361_36080</name>
</gene>
<dbReference type="RefSeq" id="WP_243769423.1">
    <property type="nucleotide sequence ID" value="NZ_CP071839.1"/>
</dbReference>
<proteinExistence type="predicted"/>
<evidence type="ECO:0008006" key="4">
    <source>
        <dbReference type="Google" id="ProtNLM"/>
    </source>
</evidence>
<evidence type="ECO:0000313" key="2">
    <source>
        <dbReference type="EMBL" id="QTE02808.1"/>
    </source>
</evidence>
<feature type="region of interest" description="Disordered" evidence="1">
    <location>
        <begin position="176"/>
        <end position="318"/>
    </location>
</feature>
<dbReference type="Proteomes" id="UP000663908">
    <property type="component" value="Chromosome"/>
</dbReference>
<evidence type="ECO:0000313" key="3">
    <source>
        <dbReference type="Proteomes" id="UP000663908"/>
    </source>
</evidence>
<reference evidence="2 3" key="1">
    <citation type="submission" date="2021-03" db="EMBL/GenBank/DDBJ databases">
        <title>Complete genome sequence of Streptomyces cyanogenus S136, producer of anticancer angucycline landomycin A.</title>
        <authorList>
            <person name="Hrab P."/>
            <person name="Ruckert C."/>
            <person name="Busche T."/>
            <person name="Ostash I."/>
            <person name="Kalinowski J."/>
            <person name="Fedorenko V."/>
            <person name="Yushchuk O."/>
            <person name="Ostash B."/>
        </authorList>
    </citation>
    <scope>NUCLEOTIDE SEQUENCE [LARGE SCALE GENOMIC DNA]</scope>
    <source>
        <strain evidence="2 3">S136</strain>
    </source>
</reference>
<protein>
    <recommendedName>
        <fullName evidence="4">Transposase</fullName>
    </recommendedName>
</protein>
<feature type="compositionally biased region" description="Basic and acidic residues" evidence="1">
    <location>
        <begin position="184"/>
        <end position="229"/>
    </location>
</feature>
<evidence type="ECO:0000256" key="1">
    <source>
        <dbReference type="SAM" id="MobiDB-lite"/>
    </source>
</evidence>
<dbReference type="EMBL" id="CP071839">
    <property type="protein sequence ID" value="QTE02808.1"/>
    <property type="molecule type" value="Genomic_DNA"/>
</dbReference>
<sequence>MRNSDSVVKWPSRGALVDLDTVADELYGLRPEDFVAARDQRALDARKAGDQALGKKIGALRRPSLAAWVSNLLVRRQSEEIEPLLRLGEELRRAHRELDGARLRGLARRQNEVIGALGRQARRLAAEAGHPVGEGVQREVEETLHAVLADPEAAREWAAGRLVKPLRSTAGFPAADETLLARRPAPEPEKPARGRGRTREEDRRQDEERRRRLAEAREAERELSARQEEADAAGRAVEEAGTRVAEAEGRVRELREQLRHAEEEQRQARAGEQDARERARQADRAVREARRRAGTAAARVDRQAPAGRARGRRDEAPG</sequence>
<organism evidence="2 3">
    <name type="scientific">Streptomyces cyanogenus</name>
    <dbReference type="NCBI Taxonomy" id="80860"/>
    <lineage>
        <taxon>Bacteria</taxon>
        <taxon>Bacillati</taxon>
        <taxon>Actinomycetota</taxon>
        <taxon>Actinomycetes</taxon>
        <taxon>Kitasatosporales</taxon>
        <taxon>Streptomycetaceae</taxon>
        <taxon>Streptomyces</taxon>
    </lineage>
</organism>
<accession>A0ABX7U2T0</accession>